<comment type="subcellular location">
    <subcellularLocation>
        <location evidence="1">Nucleus</location>
    </subcellularLocation>
</comment>
<dbReference type="OMA" id="ALTMHIL"/>
<evidence type="ECO:0000256" key="2">
    <source>
        <dbReference type="ARBA" id="ARBA00023015"/>
    </source>
</evidence>
<evidence type="ECO:0000256" key="4">
    <source>
        <dbReference type="ARBA" id="ARBA00023242"/>
    </source>
</evidence>
<dbReference type="OrthoDB" id="154356at2759"/>
<dbReference type="CTD" id="20214295"/>
<reference evidence="8" key="1">
    <citation type="submission" date="2012-12" db="EMBL/GenBank/DDBJ databases">
        <authorList>
            <person name="Hellsten U."/>
            <person name="Grimwood J."/>
            <person name="Chapman J.A."/>
            <person name="Shapiro H."/>
            <person name="Aerts A."/>
            <person name="Otillar R.P."/>
            <person name="Terry A.Y."/>
            <person name="Boore J.L."/>
            <person name="Simakov O."/>
            <person name="Marletaz F."/>
            <person name="Cho S.-J."/>
            <person name="Edsinger-Gonzales E."/>
            <person name="Havlak P."/>
            <person name="Kuo D.-H."/>
            <person name="Larsson T."/>
            <person name="Lv J."/>
            <person name="Arendt D."/>
            <person name="Savage R."/>
            <person name="Osoegawa K."/>
            <person name="de Jong P."/>
            <person name="Lindberg D.R."/>
            <person name="Seaver E.C."/>
            <person name="Weisblat D.A."/>
            <person name="Putnam N.H."/>
            <person name="Grigoriev I.V."/>
            <person name="Rokhsar D.S."/>
        </authorList>
    </citation>
    <scope>NUCLEOTIDE SEQUENCE</scope>
</reference>
<dbReference type="EnsemblMetazoa" id="HelroT69115">
    <property type="protein sequence ID" value="HelroP69115"/>
    <property type="gene ID" value="HelroG69115"/>
</dbReference>
<protein>
    <recommendedName>
        <fullName evidence="9">Transcription initiation factor TFIID subunit 10</fullName>
    </recommendedName>
</protein>
<reference evidence="6 8" key="2">
    <citation type="journal article" date="2013" name="Nature">
        <title>Insights into bilaterian evolution from three spiralian genomes.</title>
        <authorList>
            <person name="Simakov O."/>
            <person name="Marletaz F."/>
            <person name="Cho S.J."/>
            <person name="Edsinger-Gonzales E."/>
            <person name="Havlak P."/>
            <person name="Hellsten U."/>
            <person name="Kuo D.H."/>
            <person name="Larsson T."/>
            <person name="Lv J."/>
            <person name="Arendt D."/>
            <person name="Savage R."/>
            <person name="Osoegawa K."/>
            <person name="de Jong P."/>
            <person name="Grimwood J."/>
            <person name="Chapman J.A."/>
            <person name="Shapiro H."/>
            <person name="Aerts A."/>
            <person name="Otillar R.P."/>
            <person name="Terry A.Y."/>
            <person name="Boore J.L."/>
            <person name="Grigoriev I.V."/>
            <person name="Lindberg D.R."/>
            <person name="Seaver E.C."/>
            <person name="Weisblat D.A."/>
            <person name="Putnam N.H."/>
            <person name="Rokhsar D.S."/>
        </authorList>
    </citation>
    <scope>NUCLEOTIDE SEQUENCE</scope>
</reference>
<name>T1FZP7_HELRO</name>
<dbReference type="KEGG" id="hro:HELRODRAFT_69115"/>
<proteinExistence type="inferred from homology"/>
<evidence type="ECO:0000313" key="7">
    <source>
        <dbReference type="EnsemblMetazoa" id="HelroP69115"/>
    </source>
</evidence>
<organism evidence="7 8">
    <name type="scientific">Helobdella robusta</name>
    <name type="common">Californian leech</name>
    <dbReference type="NCBI Taxonomy" id="6412"/>
    <lineage>
        <taxon>Eukaryota</taxon>
        <taxon>Metazoa</taxon>
        <taxon>Spiralia</taxon>
        <taxon>Lophotrochozoa</taxon>
        <taxon>Annelida</taxon>
        <taxon>Clitellata</taxon>
        <taxon>Hirudinea</taxon>
        <taxon>Rhynchobdellida</taxon>
        <taxon>Glossiphoniidae</taxon>
        <taxon>Helobdella</taxon>
    </lineage>
</organism>
<dbReference type="STRING" id="6412.T1FZP7"/>
<dbReference type="CDD" id="cd07982">
    <property type="entry name" value="HFD_TAF10"/>
    <property type="match status" value="1"/>
</dbReference>
<gene>
    <name evidence="7" type="primary">20214295</name>
    <name evidence="6" type="ORF">HELRODRAFT_69115</name>
</gene>
<dbReference type="FunCoup" id="T1FZP7">
    <property type="interactions" value="1153"/>
</dbReference>
<dbReference type="eggNOG" id="KOG3423">
    <property type="taxonomic scope" value="Eukaryota"/>
</dbReference>
<evidence type="ECO:0008006" key="9">
    <source>
        <dbReference type="Google" id="ProtNLM"/>
    </source>
</evidence>
<keyword evidence="8" id="KW-1185">Reference proteome</keyword>
<dbReference type="GO" id="GO:0005669">
    <property type="term" value="C:transcription factor TFIID complex"/>
    <property type="evidence" value="ECO:0000318"/>
    <property type="project" value="GO_Central"/>
</dbReference>
<keyword evidence="2" id="KW-0805">Transcription regulation</keyword>
<dbReference type="GeneID" id="20214295"/>
<reference evidence="7" key="3">
    <citation type="submission" date="2015-06" db="UniProtKB">
        <authorList>
            <consortium name="EnsemblMetazoa"/>
        </authorList>
    </citation>
    <scope>IDENTIFICATION</scope>
</reference>
<dbReference type="InterPro" id="IPR003923">
    <property type="entry name" value="TAF10"/>
</dbReference>
<dbReference type="PANTHER" id="PTHR21242">
    <property type="entry name" value="TRANSCRIPTION INITIATION FACTOR TFIID SUBUNIT 10"/>
    <property type="match status" value="1"/>
</dbReference>
<evidence type="ECO:0000313" key="6">
    <source>
        <dbReference type="EMBL" id="ESN94160.1"/>
    </source>
</evidence>
<dbReference type="Pfam" id="PF03540">
    <property type="entry name" value="TAF10"/>
    <property type="match status" value="1"/>
</dbReference>
<dbReference type="HOGENOM" id="CLU_064104_4_1_1"/>
<dbReference type="PRINTS" id="PR01443">
    <property type="entry name" value="TFIID30KDSUB"/>
</dbReference>
<evidence type="ECO:0000256" key="5">
    <source>
        <dbReference type="ARBA" id="ARBA00025730"/>
    </source>
</evidence>
<dbReference type="PANTHER" id="PTHR21242:SF0">
    <property type="entry name" value="TRANSCRIPTION INITIATION FACTOR TFIID SUBUNIT 10"/>
    <property type="match status" value="1"/>
</dbReference>
<dbReference type="InParanoid" id="T1FZP7"/>
<comment type="similarity">
    <text evidence="5">Belongs to the TAF10 family.</text>
</comment>
<dbReference type="AlphaFoldDB" id="T1FZP7"/>
<sequence>MAEGTESITNFVMQLDETPTIIPDVVTSSFLNSAGFEASDPRLVKLVSLAGQKFIAEIVNDALQHCRVKSSGQNKKQSKDKKLTLTMEDLSPALADHGIHAVKPPYCL</sequence>
<evidence type="ECO:0000256" key="1">
    <source>
        <dbReference type="ARBA" id="ARBA00004123"/>
    </source>
</evidence>
<evidence type="ECO:0000256" key="3">
    <source>
        <dbReference type="ARBA" id="ARBA00023163"/>
    </source>
</evidence>
<dbReference type="EMBL" id="AMQM01001501">
    <property type="status" value="NOT_ANNOTATED_CDS"/>
    <property type="molecule type" value="Genomic_DNA"/>
</dbReference>
<evidence type="ECO:0000313" key="8">
    <source>
        <dbReference type="Proteomes" id="UP000015101"/>
    </source>
</evidence>
<dbReference type="GO" id="GO:0006367">
    <property type="term" value="P:transcription initiation at RNA polymerase II promoter"/>
    <property type="evidence" value="ECO:0000318"/>
    <property type="project" value="GO_Central"/>
</dbReference>
<dbReference type="GO" id="GO:0000124">
    <property type="term" value="C:SAGA complex"/>
    <property type="evidence" value="ECO:0000318"/>
    <property type="project" value="GO_Central"/>
</dbReference>
<dbReference type="Proteomes" id="UP000015101">
    <property type="component" value="Unassembled WGS sequence"/>
</dbReference>
<keyword evidence="4" id="KW-0539">Nucleus</keyword>
<dbReference type="GO" id="GO:1990841">
    <property type="term" value="F:promoter-specific chromatin binding"/>
    <property type="evidence" value="ECO:0000318"/>
    <property type="project" value="GO_Central"/>
</dbReference>
<accession>T1FZP7</accession>
<keyword evidence="3" id="KW-0804">Transcription</keyword>
<dbReference type="EMBL" id="KB097571">
    <property type="protein sequence ID" value="ESN94160.1"/>
    <property type="molecule type" value="Genomic_DNA"/>
</dbReference>
<dbReference type="RefSeq" id="XP_009027256.1">
    <property type="nucleotide sequence ID" value="XM_009029008.1"/>
</dbReference>